<dbReference type="Gene3D" id="3.40.50.2300">
    <property type="match status" value="1"/>
</dbReference>
<evidence type="ECO:0000259" key="5">
    <source>
        <dbReference type="PROSITE" id="PS50110"/>
    </source>
</evidence>
<dbReference type="InterPro" id="IPR036388">
    <property type="entry name" value="WH-like_DNA-bd_sf"/>
</dbReference>
<dbReference type="GO" id="GO:0003677">
    <property type="term" value="F:DNA binding"/>
    <property type="evidence" value="ECO:0007669"/>
    <property type="project" value="UniProtKB-KW"/>
</dbReference>
<dbReference type="Gene3D" id="1.10.10.10">
    <property type="entry name" value="Winged helix-like DNA-binding domain superfamily/Winged helix DNA-binding domain"/>
    <property type="match status" value="1"/>
</dbReference>
<evidence type="ECO:0000313" key="6">
    <source>
        <dbReference type="EMBL" id="GAT32410.1"/>
    </source>
</evidence>
<dbReference type="CDD" id="cd17535">
    <property type="entry name" value="REC_NarL-like"/>
    <property type="match status" value="1"/>
</dbReference>
<dbReference type="RefSeq" id="WP_075078246.1">
    <property type="nucleotide sequence ID" value="NZ_BDCO01000002.1"/>
</dbReference>
<dbReference type="InterPro" id="IPR001789">
    <property type="entry name" value="Sig_transdc_resp-reg_receiver"/>
</dbReference>
<feature type="modified residue" description="4-aspartylphosphate" evidence="3">
    <location>
        <position position="64"/>
    </location>
</feature>
<dbReference type="PROSITE" id="PS50043">
    <property type="entry name" value="HTH_LUXR_2"/>
    <property type="match status" value="1"/>
</dbReference>
<dbReference type="InterPro" id="IPR000792">
    <property type="entry name" value="Tscrpt_reg_LuxR_C"/>
</dbReference>
<dbReference type="InterPro" id="IPR016032">
    <property type="entry name" value="Sig_transdc_resp-reg_C-effctor"/>
</dbReference>
<dbReference type="InterPro" id="IPR058245">
    <property type="entry name" value="NreC/VraR/RcsB-like_REC"/>
</dbReference>
<dbReference type="PANTHER" id="PTHR43214">
    <property type="entry name" value="TWO-COMPONENT RESPONSE REGULATOR"/>
    <property type="match status" value="1"/>
</dbReference>
<dbReference type="InParanoid" id="A0A146G444"/>
<dbReference type="OrthoDB" id="185403at2"/>
<dbReference type="CDD" id="cd06170">
    <property type="entry name" value="LuxR_C_like"/>
    <property type="match status" value="1"/>
</dbReference>
<dbReference type="PROSITE" id="PS00622">
    <property type="entry name" value="HTH_LUXR_1"/>
    <property type="match status" value="1"/>
</dbReference>
<dbReference type="GO" id="GO:0006355">
    <property type="term" value="P:regulation of DNA-templated transcription"/>
    <property type="evidence" value="ECO:0007669"/>
    <property type="project" value="InterPro"/>
</dbReference>
<dbReference type="PRINTS" id="PR00038">
    <property type="entry name" value="HTHLUXR"/>
</dbReference>
<evidence type="ECO:0000259" key="4">
    <source>
        <dbReference type="PROSITE" id="PS50043"/>
    </source>
</evidence>
<dbReference type="GO" id="GO:0000160">
    <property type="term" value="P:phosphorelay signal transduction system"/>
    <property type="evidence" value="ECO:0007669"/>
    <property type="project" value="InterPro"/>
</dbReference>
<dbReference type="Pfam" id="PF00072">
    <property type="entry name" value="Response_reg"/>
    <property type="match status" value="1"/>
</dbReference>
<feature type="domain" description="HTH luxR-type" evidence="4">
    <location>
        <begin position="150"/>
        <end position="215"/>
    </location>
</feature>
<proteinExistence type="predicted"/>
<protein>
    <submittedName>
        <fullName evidence="6">DNA-binding response regulator, NarL/FixJ family</fullName>
    </submittedName>
</protein>
<keyword evidence="2 6" id="KW-0238">DNA-binding</keyword>
<evidence type="ECO:0000256" key="3">
    <source>
        <dbReference type="PROSITE-ProRule" id="PRU00169"/>
    </source>
</evidence>
<organism evidence="6 7">
    <name type="scientific">Terrimicrobium sacchariphilum</name>
    <dbReference type="NCBI Taxonomy" id="690879"/>
    <lineage>
        <taxon>Bacteria</taxon>
        <taxon>Pseudomonadati</taxon>
        <taxon>Verrucomicrobiota</taxon>
        <taxon>Terrimicrobiia</taxon>
        <taxon>Terrimicrobiales</taxon>
        <taxon>Terrimicrobiaceae</taxon>
        <taxon>Terrimicrobium</taxon>
    </lineage>
</organism>
<sequence length="219" mass="24148">MRDESPARRAPLRLVVIEDQALFRQLTVEVVRSDSRFTVVGEAADGRDGWELCQRTRPDLVILDLNIPEPDGLALCGRLREELSATRVLAVTSYTDALTLTRLQDLGVAGYVEKDQPLETLRQALDALAGGGTFYTRIVAETRRRQQGDPHSFAKVLSSREQEILALVASGLRSREIADRLGLSVRTVEGHRAAIMQKLGVKNLAGLLRFAQALGVKPH</sequence>
<accession>A0A146G444</accession>
<dbReference type="SMART" id="SM00448">
    <property type="entry name" value="REC"/>
    <property type="match status" value="1"/>
</dbReference>
<dbReference type="SMART" id="SM00421">
    <property type="entry name" value="HTH_LUXR"/>
    <property type="match status" value="1"/>
</dbReference>
<dbReference type="STRING" id="690879.TSACC_2808"/>
<dbReference type="AlphaFoldDB" id="A0A146G444"/>
<name>A0A146G444_TERSA</name>
<dbReference type="EMBL" id="BDCO01000002">
    <property type="protein sequence ID" value="GAT32410.1"/>
    <property type="molecule type" value="Genomic_DNA"/>
</dbReference>
<reference evidence="7" key="1">
    <citation type="journal article" date="2017" name="Genome Announc.">
        <title>Draft Genome Sequence of Terrimicrobium sacchariphilum NM-5T, a Facultative Anaerobic Soil Bacterium of the Class Spartobacteria.</title>
        <authorList>
            <person name="Qiu Y.L."/>
            <person name="Tourlousse D.M."/>
            <person name="Matsuura N."/>
            <person name="Ohashi A."/>
            <person name="Sekiguchi Y."/>
        </authorList>
    </citation>
    <scope>NUCLEOTIDE SEQUENCE [LARGE SCALE GENOMIC DNA]</scope>
    <source>
        <strain evidence="7">NM-5</strain>
    </source>
</reference>
<feature type="domain" description="Response regulatory" evidence="5">
    <location>
        <begin position="13"/>
        <end position="129"/>
    </location>
</feature>
<dbReference type="SUPFAM" id="SSF52172">
    <property type="entry name" value="CheY-like"/>
    <property type="match status" value="1"/>
</dbReference>
<keyword evidence="7" id="KW-1185">Reference proteome</keyword>
<dbReference type="Proteomes" id="UP000076023">
    <property type="component" value="Unassembled WGS sequence"/>
</dbReference>
<evidence type="ECO:0000256" key="1">
    <source>
        <dbReference type="ARBA" id="ARBA00022553"/>
    </source>
</evidence>
<evidence type="ECO:0000313" key="7">
    <source>
        <dbReference type="Proteomes" id="UP000076023"/>
    </source>
</evidence>
<gene>
    <name evidence="6" type="ORF">TSACC_2808</name>
</gene>
<comment type="caution">
    <text evidence="6">The sequence shown here is derived from an EMBL/GenBank/DDBJ whole genome shotgun (WGS) entry which is preliminary data.</text>
</comment>
<keyword evidence="1 3" id="KW-0597">Phosphoprotein</keyword>
<evidence type="ECO:0000256" key="2">
    <source>
        <dbReference type="ARBA" id="ARBA00023125"/>
    </source>
</evidence>
<dbReference type="InterPro" id="IPR039420">
    <property type="entry name" value="WalR-like"/>
</dbReference>
<dbReference type="Pfam" id="PF00196">
    <property type="entry name" value="GerE"/>
    <property type="match status" value="1"/>
</dbReference>
<dbReference type="InterPro" id="IPR011006">
    <property type="entry name" value="CheY-like_superfamily"/>
</dbReference>
<dbReference type="PROSITE" id="PS50110">
    <property type="entry name" value="RESPONSE_REGULATORY"/>
    <property type="match status" value="1"/>
</dbReference>
<dbReference type="SUPFAM" id="SSF46894">
    <property type="entry name" value="C-terminal effector domain of the bipartite response regulators"/>
    <property type="match status" value="1"/>
</dbReference>